<organism evidence="1 2">
    <name type="scientific">Thiocapsa rosea</name>
    <dbReference type="NCBI Taxonomy" id="69360"/>
    <lineage>
        <taxon>Bacteria</taxon>
        <taxon>Pseudomonadati</taxon>
        <taxon>Pseudomonadota</taxon>
        <taxon>Gammaproteobacteria</taxon>
        <taxon>Chromatiales</taxon>
        <taxon>Chromatiaceae</taxon>
        <taxon>Thiocapsa</taxon>
    </lineage>
</organism>
<evidence type="ECO:0000313" key="2">
    <source>
        <dbReference type="Proteomes" id="UP000274556"/>
    </source>
</evidence>
<evidence type="ECO:0008006" key="3">
    <source>
        <dbReference type="Google" id="ProtNLM"/>
    </source>
</evidence>
<dbReference type="Proteomes" id="UP000274556">
    <property type="component" value="Unassembled WGS sequence"/>
</dbReference>
<dbReference type="EMBL" id="RBXL01000001">
    <property type="protein sequence ID" value="RKT44797.1"/>
    <property type="molecule type" value="Genomic_DNA"/>
</dbReference>
<dbReference type="AlphaFoldDB" id="A0A495V8V3"/>
<comment type="caution">
    <text evidence="1">The sequence shown here is derived from an EMBL/GenBank/DDBJ whole genome shotgun (WGS) entry which is preliminary data.</text>
</comment>
<accession>A0A495V8V3</accession>
<gene>
    <name evidence="1" type="ORF">BDD21_2201</name>
</gene>
<evidence type="ECO:0000313" key="1">
    <source>
        <dbReference type="EMBL" id="RKT44797.1"/>
    </source>
</evidence>
<protein>
    <recommendedName>
        <fullName evidence="3">Chemotaxis signal transduction protein</fullName>
    </recommendedName>
</protein>
<name>A0A495V8V3_9GAMM</name>
<keyword evidence="2" id="KW-1185">Reference proteome</keyword>
<dbReference type="RefSeq" id="WP_120797184.1">
    <property type="nucleotide sequence ID" value="NZ_RBXL01000001.1"/>
</dbReference>
<dbReference type="OrthoDB" id="5769274at2"/>
<proteinExistence type="predicted"/>
<sequence>MKRKHEAPEERDDGGIDLILFSVGALRFAVASEHILGIADLAETSEAQVPALTDLLGLPRHPSGPASAQAHGARERLLRFRHTSQDGASDGAQRPGVRIEEPIALRRTQVDAIHPLPALMEALSELACVRGLVALSATNTDDLAILLDPRRLPEEACTAALGARNTTPARMSDQQRQGS</sequence>
<reference evidence="1 2" key="1">
    <citation type="submission" date="2018-10" db="EMBL/GenBank/DDBJ databases">
        <title>Genomic Encyclopedia of Archaeal and Bacterial Type Strains, Phase II (KMG-II): from individual species to whole genera.</title>
        <authorList>
            <person name="Goeker M."/>
        </authorList>
    </citation>
    <scope>NUCLEOTIDE SEQUENCE [LARGE SCALE GENOMIC DNA]</scope>
    <source>
        <strain evidence="1 2">DSM 235</strain>
    </source>
</reference>